<gene>
    <name evidence="1" type="ORF">HPA02_24650</name>
    <name evidence="2" type="ORF">I7V36_07095</name>
</gene>
<dbReference type="OrthoDB" id="5889552at2"/>
<accession>A0A510X9Q9</accession>
<keyword evidence="3" id="KW-1185">Reference proteome</keyword>
<evidence type="ECO:0000313" key="3">
    <source>
        <dbReference type="Proteomes" id="UP000321275"/>
    </source>
</evidence>
<protein>
    <recommendedName>
        <fullName evidence="5">Lipoprotein</fullName>
    </recommendedName>
</protein>
<dbReference type="EMBL" id="JAEDAF010000005">
    <property type="protein sequence ID" value="MBH8579859.1"/>
    <property type="molecule type" value="Genomic_DNA"/>
</dbReference>
<reference evidence="1 3" key="1">
    <citation type="submission" date="2019-07" db="EMBL/GenBank/DDBJ databases">
        <title>Whole genome shotgun sequence of Halomonas pacifica NBRC 102220.</title>
        <authorList>
            <person name="Hosoyama A."/>
            <person name="Uohara A."/>
            <person name="Ohji S."/>
            <person name="Ichikawa N."/>
        </authorList>
    </citation>
    <scope>NUCLEOTIDE SEQUENCE [LARGE SCALE GENOMIC DNA]</scope>
    <source>
        <strain evidence="1 3">NBRC 102220</strain>
    </source>
</reference>
<sequence length="116" mass="12577">MPKGISILFATTAMIAISGCSNSVPKCGDTETTDLVKDIADREMARQYGRDFASLFSYSVEAIRTTWTDEQTGAHECAAQLVMSASNTGQSDEAPITYTVELTDDGEEFFVNVYGL</sequence>
<dbReference type="RefSeq" id="WP_146803520.1">
    <property type="nucleotide sequence ID" value="NZ_BJUK01000029.1"/>
</dbReference>
<organism evidence="1 3">
    <name type="scientific">Bisbaumannia pacifica</name>
    <dbReference type="NCBI Taxonomy" id="77098"/>
    <lineage>
        <taxon>Bacteria</taxon>
        <taxon>Pseudomonadati</taxon>
        <taxon>Pseudomonadota</taxon>
        <taxon>Gammaproteobacteria</taxon>
        <taxon>Oceanospirillales</taxon>
        <taxon>Halomonadaceae</taxon>
        <taxon>Bisbaumannia</taxon>
    </lineage>
</organism>
<reference evidence="2 4" key="2">
    <citation type="submission" date="2020-12" db="EMBL/GenBank/DDBJ databases">
        <title>Draft genome sequence of Halomonas pacifica strain CARE-V15.</title>
        <authorList>
            <person name="Vignesh N."/>
            <person name="Thabitha A."/>
            <person name="Saravanan R."/>
            <person name="Manigandan V."/>
        </authorList>
    </citation>
    <scope>NUCLEOTIDE SEQUENCE [LARGE SCALE GENOMIC DNA]</scope>
    <source>
        <strain evidence="2 4">CARE-V15</strain>
    </source>
</reference>
<dbReference type="Proteomes" id="UP000651738">
    <property type="component" value="Unassembled WGS sequence"/>
</dbReference>
<comment type="caution">
    <text evidence="1">The sequence shown here is derived from an EMBL/GenBank/DDBJ whole genome shotgun (WGS) entry which is preliminary data.</text>
</comment>
<evidence type="ECO:0008006" key="5">
    <source>
        <dbReference type="Google" id="ProtNLM"/>
    </source>
</evidence>
<dbReference type="PROSITE" id="PS51257">
    <property type="entry name" value="PROKAR_LIPOPROTEIN"/>
    <property type="match status" value="1"/>
</dbReference>
<name>A0A510X9Q9_9GAMM</name>
<evidence type="ECO:0000313" key="4">
    <source>
        <dbReference type="Proteomes" id="UP000651738"/>
    </source>
</evidence>
<dbReference type="Proteomes" id="UP000321275">
    <property type="component" value="Unassembled WGS sequence"/>
</dbReference>
<dbReference type="EMBL" id="BJUK01000029">
    <property type="protein sequence ID" value="GEK48182.1"/>
    <property type="molecule type" value="Genomic_DNA"/>
</dbReference>
<evidence type="ECO:0000313" key="2">
    <source>
        <dbReference type="EMBL" id="MBH8579859.1"/>
    </source>
</evidence>
<evidence type="ECO:0000313" key="1">
    <source>
        <dbReference type="EMBL" id="GEK48182.1"/>
    </source>
</evidence>
<dbReference type="AlphaFoldDB" id="A0A510X9Q9"/>
<proteinExistence type="predicted"/>